<dbReference type="Proteomes" id="UP000696280">
    <property type="component" value="Unassembled WGS sequence"/>
</dbReference>
<name>A0A9N9L9X9_9HELO</name>
<comment type="caution">
    <text evidence="1">The sequence shown here is derived from an EMBL/GenBank/DDBJ whole genome shotgun (WGS) entry which is preliminary data.</text>
</comment>
<organism evidence="1 2">
    <name type="scientific">Hymenoscyphus fraxineus</name>
    <dbReference type="NCBI Taxonomy" id="746836"/>
    <lineage>
        <taxon>Eukaryota</taxon>
        <taxon>Fungi</taxon>
        <taxon>Dikarya</taxon>
        <taxon>Ascomycota</taxon>
        <taxon>Pezizomycotina</taxon>
        <taxon>Leotiomycetes</taxon>
        <taxon>Helotiales</taxon>
        <taxon>Helotiaceae</taxon>
        <taxon>Hymenoscyphus</taxon>
    </lineage>
</organism>
<proteinExistence type="predicted"/>
<protein>
    <submittedName>
        <fullName evidence="1">Uncharacterized protein</fullName>
    </submittedName>
</protein>
<dbReference type="AlphaFoldDB" id="A0A9N9L9X9"/>
<dbReference type="OrthoDB" id="10331866at2759"/>
<evidence type="ECO:0000313" key="1">
    <source>
        <dbReference type="EMBL" id="CAG8961779.1"/>
    </source>
</evidence>
<keyword evidence="2" id="KW-1185">Reference proteome</keyword>
<sequence length="187" mass="20828">MASHVVAQSSPLKFVYPEPGKFNYELADGDKAIIEWTPKTVLATILLNCSSSAMLNGATESEVEFINANSGVLYHVRQTGDAGLEKQAIDIVPFVLDQIPKLVVASSAYFHVKKEQNQRFGPRLFQALASSHHELPTKSLLHQAPRKTAKHLNQSLKRTPPTQIPHHLCPTHRSTPIQNRLQKRLPN</sequence>
<dbReference type="EMBL" id="CAJVRL010000115">
    <property type="protein sequence ID" value="CAG8961779.1"/>
    <property type="molecule type" value="Genomic_DNA"/>
</dbReference>
<evidence type="ECO:0000313" key="2">
    <source>
        <dbReference type="Proteomes" id="UP000696280"/>
    </source>
</evidence>
<gene>
    <name evidence="1" type="ORF">HYFRA_00006322</name>
</gene>
<reference evidence="1" key="1">
    <citation type="submission" date="2021-07" db="EMBL/GenBank/DDBJ databases">
        <authorList>
            <person name="Durling M."/>
        </authorList>
    </citation>
    <scope>NUCLEOTIDE SEQUENCE</scope>
</reference>
<accession>A0A9N9L9X9</accession>